<evidence type="ECO:0000256" key="1">
    <source>
        <dbReference type="SAM" id="MobiDB-lite"/>
    </source>
</evidence>
<name>A0A8S9QHY8_BRACR</name>
<feature type="region of interest" description="Disordered" evidence="1">
    <location>
        <begin position="74"/>
        <end position="98"/>
    </location>
</feature>
<accession>A0A8S9QHY8</accession>
<reference evidence="2" key="1">
    <citation type="submission" date="2019-12" db="EMBL/GenBank/DDBJ databases">
        <title>Genome sequencing and annotation of Brassica cretica.</title>
        <authorList>
            <person name="Studholme D.J."/>
            <person name="Sarris P."/>
        </authorList>
    </citation>
    <scope>NUCLEOTIDE SEQUENCE</scope>
    <source>
        <strain evidence="2">PFS-109/04</strain>
        <tissue evidence="2">Leaf</tissue>
    </source>
</reference>
<comment type="caution">
    <text evidence="2">The sequence shown here is derived from an EMBL/GenBank/DDBJ whole genome shotgun (WGS) entry which is preliminary data.</text>
</comment>
<sequence length="240" mass="26812">MRRTFLRTNLALRAIRHISVFVIRAATQLGYCCLRALELGISPTALVPQTLTLFANFGSHTIHKEIRTASIDNNTRSSIDTRHPPSTGTTLPSTALTHPTSINISHRTSIDTEPRDMVATIVLIQDATGNLHDQEDHQRNAACQKIDDQGAVIHDTDVDIAASQAVDEAGRPRTLVDYNMPDQYYISAIRPPAIQRQDFELKPQSDKEAKLDLLPDVTHQSNKKEAFNLDLTIPRKLKMF</sequence>
<proteinExistence type="predicted"/>
<organism evidence="2 3">
    <name type="scientific">Brassica cretica</name>
    <name type="common">Mustard</name>
    <dbReference type="NCBI Taxonomy" id="69181"/>
    <lineage>
        <taxon>Eukaryota</taxon>
        <taxon>Viridiplantae</taxon>
        <taxon>Streptophyta</taxon>
        <taxon>Embryophyta</taxon>
        <taxon>Tracheophyta</taxon>
        <taxon>Spermatophyta</taxon>
        <taxon>Magnoliopsida</taxon>
        <taxon>eudicotyledons</taxon>
        <taxon>Gunneridae</taxon>
        <taxon>Pentapetalae</taxon>
        <taxon>rosids</taxon>
        <taxon>malvids</taxon>
        <taxon>Brassicales</taxon>
        <taxon>Brassicaceae</taxon>
        <taxon>Brassiceae</taxon>
        <taxon>Brassica</taxon>
    </lineage>
</organism>
<dbReference type="AlphaFoldDB" id="A0A8S9QHY8"/>
<protein>
    <submittedName>
        <fullName evidence="2">Uncharacterized protein</fullName>
    </submittedName>
</protein>
<gene>
    <name evidence="2" type="ORF">F2Q69_00022430</name>
</gene>
<evidence type="ECO:0000313" key="3">
    <source>
        <dbReference type="Proteomes" id="UP000712600"/>
    </source>
</evidence>
<dbReference type="EMBL" id="QGKX02001290">
    <property type="protein sequence ID" value="KAF3538288.1"/>
    <property type="molecule type" value="Genomic_DNA"/>
</dbReference>
<dbReference type="Proteomes" id="UP000712600">
    <property type="component" value="Unassembled WGS sequence"/>
</dbReference>
<evidence type="ECO:0000313" key="2">
    <source>
        <dbReference type="EMBL" id="KAF3538288.1"/>
    </source>
</evidence>